<dbReference type="GO" id="GO:0003729">
    <property type="term" value="F:mRNA binding"/>
    <property type="evidence" value="ECO:0007669"/>
    <property type="project" value="UniProtKB-UniRule"/>
</dbReference>
<protein>
    <recommendedName>
        <fullName evidence="9 10">U1 small nuclear ribonucleoprotein C</fullName>
        <shortName evidence="9 10">U1 snRNP C</shortName>
        <shortName evidence="9 10">U1-C</shortName>
        <shortName evidence="9 10">U1C</shortName>
    </recommendedName>
</protein>
<dbReference type="OMA" id="GPPGFIM"/>
<dbReference type="GO" id="GO:0071004">
    <property type="term" value="C:U2-type prespliceosome"/>
    <property type="evidence" value="ECO:0007669"/>
    <property type="project" value="UniProtKB-UniRule"/>
</dbReference>
<dbReference type="PANTHER" id="PTHR31148">
    <property type="entry name" value="U1 SMALL NUCLEAR RIBONUCLEOPROTEIN C"/>
    <property type="match status" value="1"/>
</dbReference>
<feature type="domain" description="Matrin-type" evidence="12">
    <location>
        <begin position="21"/>
        <end position="53"/>
    </location>
</feature>
<name>A0A8B7YRQ2_ACAPL</name>
<dbReference type="InterPro" id="IPR017340">
    <property type="entry name" value="U1_snRNP-C"/>
</dbReference>
<comment type="subcellular location">
    <subcellularLocation>
        <location evidence="1 9 10">Nucleus</location>
    </subcellularLocation>
</comment>
<evidence type="ECO:0000313" key="13">
    <source>
        <dbReference type="Proteomes" id="UP000694845"/>
    </source>
</evidence>
<feature type="region of interest" description="Disordered" evidence="11">
    <location>
        <begin position="79"/>
        <end position="181"/>
    </location>
</feature>
<dbReference type="AlphaFoldDB" id="A0A8B7YRQ2"/>
<evidence type="ECO:0000256" key="5">
    <source>
        <dbReference type="ARBA" id="ARBA00022884"/>
    </source>
</evidence>
<dbReference type="GO" id="GO:0030627">
    <property type="term" value="F:pre-mRNA 5'-splice site binding"/>
    <property type="evidence" value="ECO:0007669"/>
    <property type="project" value="InterPro"/>
</dbReference>
<dbReference type="OrthoDB" id="76567at2759"/>
<accession>A0A8B7YRQ2</accession>
<dbReference type="PANTHER" id="PTHR31148:SF1">
    <property type="entry name" value="U1 SMALL NUCLEAR RIBONUCLEOPROTEIN C"/>
    <property type="match status" value="1"/>
</dbReference>
<dbReference type="GO" id="GO:0005685">
    <property type="term" value="C:U1 snRNP"/>
    <property type="evidence" value="ECO:0007669"/>
    <property type="project" value="UniProtKB-UniRule"/>
</dbReference>
<dbReference type="InterPro" id="IPR000690">
    <property type="entry name" value="Matrin/U1-C_Znf_C2H2"/>
</dbReference>
<dbReference type="SMART" id="SM00451">
    <property type="entry name" value="ZnF_U1"/>
    <property type="match status" value="1"/>
</dbReference>
<keyword evidence="2 9" id="KW-0479">Metal-binding</keyword>
<dbReference type="KEGG" id="aplc:110981125"/>
<dbReference type="GO" id="GO:0000243">
    <property type="term" value="C:commitment complex"/>
    <property type="evidence" value="ECO:0007669"/>
    <property type="project" value="UniProtKB-UniRule"/>
</dbReference>
<evidence type="ECO:0000256" key="7">
    <source>
        <dbReference type="ARBA" id="ARBA00023274"/>
    </source>
</evidence>
<dbReference type="GO" id="GO:0000387">
    <property type="term" value="P:spliceosomal snRNP assembly"/>
    <property type="evidence" value="ECO:0007669"/>
    <property type="project" value="UniProtKB-UniRule"/>
</dbReference>
<dbReference type="Proteomes" id="UP000694845">
    <property type="component" value="Unplaced"/>
</dbReference>
<feature type="compositionally biased region" description="Pro residues" evidence="11">
    <location>
        <begin position="91"/>
        <end position="105"/>
    </location>
</feature>
<evidence type="ECO:0000256" key="10">
    <source>
        <dbReference type="PIRNR" id="PIRNR037969"/>
    </source>
</evidence>
<evidence type="ECO:0000256" key="9">
    <source>
        <dbReference type="HAMAP-Rule" id="MF_03153"/>
    </source>
</evidence>
<feature type="compositionally biased region" description="Low complexity" evidence="11">
    <location>
        <begin position="168"/>
        <end position="181"/>
    </location>
</feature>
<dbReference type="HAMAP" id="MF_03153">
    <property type="entry name" value="U1_C"/>
    <property type="match status" value="1"/>
</dbReference>
<dbReference type="GO" id="GO:0000395">
    <property type="term" value="P:mRNA 5'-splice site recognition"/>
    <property type="evidence" value="ECO:0007669"/>
    <property type="project" value="UniProtKB-UniRule"/>
</dbReference>
<comment type="function">
    <text evidence="10">Component of the U1 snRNP, which is essential for recognition of the pre-mRNA 5' splice-site and the subsequent assembly of the spliceosome. U1-C is directly involved in initial 5' splice-site recognition for both constitutive and regulated alternative splicing. The interaction with the 5' splice-site seems to precede base-pairing between the pre-mRNA and the U1 snRNA.</text>
</comment>
<dbReference type="GO" id="GO:0008270">
    <property type="term" value="F:zinc ion binding"/>
    <property type="evidence" value="ECO:0007669"/>
    <property type="project" value="UniProtKB-UniRule"/>
</dbReference>
<keyword evidence="4 9" id="KW-0862">Zinc</keyword>
<dbReference type="PROSITE" id="PS50171">
    <property type="entry name" value="ZF_MATRIN"/>
    <property type="match status" value="1"/>
</dbReference>
<dbReference type="FunFam" id="3.30.160.60:FF:000059">
    <property type="entry name" value="U1 small nuclear ribonucleoprotein C"/>
    <property type="match status" value="1"/>
</dbReference>
<dbReference type="SUPFAM" id="SSF57667">
    <property type="entry name" value="beta-beta-alpha zinc fingers"/>
    <property type="match status" value="1"/>
</dbReference>
<dbReference type="Gene3D" id="3.30.160.60">
    <property type="entry name" value="Classic Zinc Finger"/>
    <property type="match status" value="1"/>
</dbReference>
<evidence type="ECO:0000256" key="4">
    <source>
        <dbReference type="ARBA" id="ARBA00022833"/>
    </source>
</evidence>
<dbReference type="GeneID" id="110981125"/>
<evidence type="ECO:0000256" key="3">
    <source>
        <dbReference type="ARBA" id="ARBA00022771"/>
    </source>
</evidence>
<keyword evidence="3 9" id="KW-0863">Zinc-finger</keyword>
<evidence type="ECO:0000313" key="14">
    <source>
        <dbReference type="RefSeq" id="XP_022094086.1"/>
    </source>
</evidence>
<keyword evidence="6 9" id="KW-0539">Nucleus</keyword>
<dbReference type="RefSeq" id="XP_022094086.1">
    <property type="nucleotide sequence ID" value="XM_022238394.1"/>
</dbReference>
<reference evidence="14" key="1">
    <citation type="submission" date="2025-08" db="UniProtKB">
        <authorList>
            <consortium name="RefSeq"/>
        </authorList>
    </citation>
    <scope>IDENTIFICATION</scope>
</reference>
<comment type="function">
    <text evidence="9">Component of the spliceosomal U1 snRNP, which is essential for recognition of the pre-mRNA 5' splice-site and the subsequent assembly of the spliceosome. U1-C is directly involved in initial 5' splice-site recognition for both constitutive and regulated alternative splicing. The interaction with the 5' splice-site seems to precede base-pairing between the pre-mRNA and the U1 snRNA. Stimulates commitment or early (E) complex formation by stabilizing the base pairing of the 5' end of the U1 snRNA and the 5' splice-site region.</text>
</comment>
<keyword evidence="7 9" id="KW-0687">Ribonucleoprotein</keyword>
<evidence type="ECO:0000256" key="8">
    <source>
        <dbReference type="ARBA" id="ARBA00046357"/>
    </source>
</evidence>
<dbReference type="InterPro" id="IPR003604">
    <property type="entry name" value="Matrin/U1-like-C_Znf_C2H2"/>
</dbReference>
<feature type="compositionally biased region" description="Pro residues" evidence="11">
    <location>
        <begin position="146"/>
        <end position="167"/>
    </location>
</feature>
<sequence length="181" mass="19427">MNVCCLNRKVVDILPSKMPKYYCDYCDTYLTHDSPSVRKTHCNGRKHKENVRIYYQKWMEEQAQSLIDRTTAAFQSGKIQHNPFNEGGPGGMPPPPGGAAVPPPSNYGGPRGPMPPRGPMGAPMMGGPPGQRPLMQNPPGLMSMGPRPPMMPPLGPVPPGEMPPPGGLLPRPGLPVSNGPS</sequence>
<keyword evidence="5 9" id="KW-0694">RNA-binding</keyword>
<gene>
    <name evidence="14" type="primary">LOC110981125</name>
</gene>
<comment type="subunit">
    <text evidence="9">U1 snRNP is composed of the 7 core Sm proteins B/B', D1, D2, D3, E, F and G that assemble in a heptameric protein ring on the Sm site of the small nuclear RNA to form the core snRNP, and at least 3 U1 snRNP-specific proteins U1-70K, U1-A and U1-C. U1-C interacts with U1 snRNA and the 5' splice-site region of the pre-mRNA.</text>
</comment>
<dbReference type="InterPro" id="IPR036236">
    <property type="entry name" value="Znf_C2H2_sf"/>
</dbReference>
<dbReference type="CTD" id="6631"/>
<evidence type="ECO:0000256" key="1">
    <source>
        <dbReference type="ARBA" id="ARBA00004123"/>
    </source>
</evidence>
<evidence type="ECO:0000256" key="6">
    <source>
        <dbReference type="ARBA" id="ARBA00023242"/>
    </source>
</evidence>
<proteinExistence type="inferred from homology"/>
<evidence type="ECO:0000256" key="11">
    <source>
        <dbReference type="SAM" id="MobiDB-lite"/>
    </source>
</evidence>
<dbReference type="GO" id="GO:0030619">
    <property type="term" value="F:U1 snRNA binding"/>
    <property type="evidence" value="ECO:0007669"/>
    <property type="project" value="UniProtKB-UniRule"/>
</dbReference>
<keyword evidence="13" id="KW-1185">Reference proteome</keyword>
<dbReference type="Pfam" id="PF06220">
    <property type="entry name" value="zf-U1"/>
    <property type="match status" value="1"/>
</dbReference>
<comment type="subunit">
    <text evidence="8">Component of the U1 snRNP. The U1 snRNP is composed of the U1 snRNA and the 7 core Sm proteins SNRPB, SNRPD1, SNRPD2, SNRPD3, SNRPE, SNRPF and SNRPG that assemble in a heptameric protein ring on the Sm site of the small nuclear RNA to form the core snRNP, and at least 3 U1 snRNP-specific proteins SNRNP70/U1-70K, SNRPA/U1-A and SNRPC/U1-C. SNRPC/U1-C interacts with U1 snRNA and the 5' splice-site region of the pre-mRNA. Interacts (via N-terminus) with TIA1 (via C-terminus); thereby promoting spliceosomal U1 snRNP recruitment to 5' splice sites.</text>
</comment>
<comment type="similarity">
    <text evidence="9 10">Belongs to the U1 small nuclear ribonucleoprotein C family.</text>
</comment>
<dbReference type="PIRSF" id="PIRSF037969">
    <property type="entry name" value="U1_snRNP-C"/>
    <property type="match status" value="1"/>
</dbReference>
<evidence type="ECO:0000259" key="12">
    <source>
        <dbReference type="PROSITE" id="PS50171"/>
    </source>
</evidence>
<organism evidence="13 14">
    <name type="scientific">Acanthaster planci</name>
    <name type="common">Crown-of-thorns starfish</name>
    <dbReference type="NCBI Taxonomy" id="133434"/>
    <lineage>
        <taxon>Eukaryota</taxon>
        <taxon>Metazoa</taxon>
        <taxon>Echinodermata</taxon>
        <taxon>Eleutherozoa</taxon>
        <taxon>Asterozoa</taxon>
        <taxon>Asteroidea</taxon>
        <taxon>Valvatacea</taxon>
        <taxon>Valvatida</taxon>
        <taxon>Acanthasteridae</taxon>
        <taxon>Acanthaster</taxon>
    </lineage>
</organism>
<evidence type="ECO:0000256" key="2">
    <source>
        <dbReference type="ARBA" id="ARBA00022723"/>
    </source>
</evidence>
<dbReference type="InterPro" id="IPR013085">
    <property type="entry name" value="U1-CZ_Znf_C2H2"/>
</dbReference>